<dbReference type="RefSeq" id="WP_092871771.1">
    <property type="nucleotide sequence ID" value="NZ_FOJY01000007.1"/>
</dbReference>
<keyword evidence="1" id="KW-1133">Transmembrane helix</keyword>
<feature type="transmembrane region" description="Helical" evidence="1">
    <location>
        <begin position="12"/>
        <end position="33"/>
    </location>
</feature>
<evidence type="ECO:0000256" key="1">
    <source>
        <dbReference type="SAM" id="Phobius"/>
    </source>
</evidence>
<dbReference type="AlphaFoldDB" id="A0A1I0XQ49"/>
<accession>A0A1I0XQ49</accession>
<keyword evidence="3" id="KW-1185">Reference proteome</keyword>
<dbReference type="EMBL" id="FOJY01000007">
    <property type="protein sequence ID" value="SFB03175.1"/>
    <property type="molecule type" value="Genomic_DNA"/>
</dbReference>
<evidence type="ECO:0000313" key="3">
    <source>
        <dbReference type="Proteomes" id="UP000198838"/>
    </source>
</evidence>
<dbReference type="Proteomes" id="UP000198838">
    <property type="component" value="Unassembled WGS sequence"/>
</dbReference>
<proteinExistence type="predicted"/>
<evidence type="ECO:0000313" key="2">
    <source>
        <dbReference type="EMBL" id="SFB03175.1"/>
    </source>
</evidence>
<dbReference type="STRING" id="1120918.SAMN05216249_10779"/>
<sequence>MSNFKFNGFGASIILISLTLLGMVTFATLSIITSNSNYKLSKKTAINYNNYYEACSKAQDILKSVDESLFKAYNDSENISDYYEKLEKSLSDKVKLEGEDISFTVDFGENDSLLVSLKVNYPKKDSEKELFTIYKWQTNSTNEYKQDNSLNVLGS</sequence>
<name>A0A1I0XQ49_9FIRM</name>
<dbReference type="OrthoDB" id="2047533at2"/>
<organism evidence="2 3">
    <name type="scientific">Acetitomaculum ruminis DSM 5522</name>
    <dbReference type="NCBI Taxonomy" id="1120918"/>
    <lineage>
        <taxon>Bacteria</taxon>
        <taxon>Bacillati</taxon>
        <taxon>Bacillota</taxon>
        <taxon>Clostridia</taxon>
        <taxon>Lachnospirales</taxon>
        <taxon>Lachnospiraceae</taxon>
        <taxon>Acetitomaculum</taxon>
    </lineage>
</organism>
<keyword evidence="1" id="KW-0472">Membrane</keyword>
<protein>
    <submittedName>
        <fullName evidence="2">Uncharacterized protein</fullName>
    </submittedName>
</protein>
<gene>
    <name evidence="2" type="ORF">SAMN05216249_10779</name>
</gene>
<reference evidence="2 3" key="1">
    <citation type="submission" date="2016-10" db="EMBL/GenBank/DDBJ databases">
        <authorList>
            <person name="de Groot N.N."/>
        </authorList>
    </citation>
    <scope>NUCLEOTIDE SEQUENCE [LARGE SCALE GENOMIC DNA]</scope>
    <source>
        <strain evidence="2 3">DSM 5522</strain>
    </source>
</reference>
<keyword evidence="1" id="KW-0812">Transmembrane</keyword>